<dbReference type="GO" id="GO:0003677">
    <property type="term" value="F:DNA binding"/>
    <property type="evidence" value="ECO:0007669"/>
    <property type="project" value="UniProtKB-KW"/>
</dbReference>
<keyword evidence="4" id="KW-0677">Repeat</keyword>
<evidence type="ECO:0000256" key="2">
    <source>
        <dbReference type="ARBA" id="ARBA00006991"/>
    </source>
</evidence>
<dbReference type="InterPro" id="IPR050688">
    <property type="entry name" value="Zinc_finger/UBP_domain"/>
</dbReference>
<dbReference type="Ensembl" id="ENSLLET00000046966.1">
    <property type="protein sequence ID" value="ENSLLEP00000045167.1"/>
    <property type="gene ID" value="ENSLLEG00000028647.1"/>
</dbReference>
<dbReference type="Pfam" id="PF00096">
    <property type="entry name" value="zf-C2H2"/>
    <property type="match status" value="5"/>
</dbReference>
<feature type="domain" description="C2H2-type" evidence="13">
    <location>
        <begin position="196"/>
        <end position="223"/>
    </location>
</feature>
<evidence type="ECO:0000256" key="12">
    <source>
        <dbReference type="SAM" id="MobiDB-lite"/>
    </source>
</evidence>
<evidence type="ECO:0000256" key="1">
    <source>
        <dbReference type="ARBA" id="ARBA00004123"/>
    </source>
</evidence>
<keyword evidence="15" id="KW-1185">Reference proteome</keyword>
<feature type="domain" description="C2H2-type" evidence="13">
    <location>
        <begin position="365"/>
        <end position="393"/>
    </location>
</feature>
<evidence type="ECO:0000256" key="7">
    <source>
        <dbReference type="ARBA" id="ARBA00023015"/>
    </source>
</evidence>
<dbReference type="PANTHER" id="PTHR24403:SF43">
    <property type="entry name" value="ZINC FINGER PROTEIN 64"/>
    <property type="match status" value="1"/>
</dbReference>
<feature type="region of interest" description="Disordered" evidence="12">
    <location>
        <begin position="610"/>
        <end position="642"/>
    </location>
</feature>
<feature type="domain" description="C2H2-type" evidence="13">
    <location>
        <begin position="224"/>
        <end position="251"/>
    </location>
</feature>
<keyword evidence="5 11" id="KW-0863">Zinc-finger</keyword>
<evidence type="ECO:0000256" key="5">
    <source>
        <dbReference type="ARBA" id="ARBA00022771"/>
    </source>
</evidence>
<dbReference type="Gene3D" id="3.30.160.60">
    <property type="entry name" value="Classic Zinc Finger"/>
    <property type="match status" value="8"/>
</dbReference>
<dbReference type="GO" id="GO:0045944">
    <property type="term" value="P:positive regulation of transcription by RNA polymerase II"/>
    <property type="evidence" value="ECO:0007669"/>
    <property type="project" value="TreeGrafter"/>
</dbReference>
<dbReference type="AlphaFoldDB" id="A0A8C5QZB7"/>
<proteinExistence type="inferred from homology"/>
<dbReference type="Proteomes" id="UP000694569">
    <property type="component" value="Unplaced"/>
</dbReference>
<dbReference type="FunFam" id="3.30.160.60:FF:001662">
    <property type="entry name" value="Zinc finger protein 64"/>
    <property type="match status" value="1"/>
</dbReference>
<organism evidence="14 15">
    <name type="scientific">Leptobrachium leishanense</name>
    <name type="common">Leishan spiny toad</name>
    <dbReference type="NCBI Taxonomy" id="445787"/>
    <lineage>
        <taxon>Eukaryota</taxon>
        <taxon>Metazoa</taxon>
        <taxon>Chordata</taxon>
        <taxon>Craniata</taxon>
        <taxon>Vertebrata</taxon>
        <taxon>Euteleostomi</taxon>
        <taxon>Amphibia</taxon>
        <taxon>Batrachia</taxon>
        <taxon>Anura</taxon>
        <taxon>Pelobatoidea</taxon>
        <taxon>Megophryidae</taxon>
        <taxon>Leptobrachium</taxon>
    </lineage>
</organism>
<dbReference type="FunFam" id="3.30.160.60:FF:000223">
    <property type="entry name" value="zinc finger protein 64 isoform X1"/>
    <property type="match status" value="1"/>
</dbReference>
<feature type="compositionally biased region" description="Basic and acidic residues" evidence="12">
    <location>
        <begin position="391"/>
        <end position="407"/>
    </location>
</feature>
<evidence type="ECO:0000313" key="14">
    <source>
        <dbReference type="Ensembl" id="ENSLLEP00000045167.1"/>
    </source>
</evidence>
<accession>A0A8C5QZB7</accession>
<dbReference type="FunFam" id="3.30.160.60:FF:000412">
    <property type="entry name" value="zinc finger protein 64 isoform X1"/>
    <property type="match status" value="1"/>
</dbReference>
<feature type="domain" description="C2H2-type" evidence="13">
    <location>
        <begin position="423"/>
        <end position="445"/>
    </location>
</feature>
<dbReference type="SMART" id="SM00355">
    <property type="entry name" value="ZnF_C2H2"/>
    <property type="match status" value="11"/>
</dbReference>
<keyword evidence="7" id="KW-0805">Transcription regulation</keyword>
<feature type="compositionally biased region" description="Low complexity" evidence="12">
    <location>
        <begin position="615"/>
        <end position="631"/>
    </location>
</feature>
<keyword evidence="9" id="KW-0804">Transcription</keyword>
<evidence type="ECO:0000256" key="8">
    <source>
        <dbReference type="ARBA" id="ARBA00023125"/>
    </source>
</evidence>
<evidence type="ECO:0000256" key="3">
    <source>
        <dbReference type="ARBA" id="ARBA00022723"/>
    </source>
</evidence>
<feature type="domain" description="C2H2-type" evidence="13">
    <location>
        <begin position="168"/>
        <end position="195"/>
    </location>
</feature>
<feature type="region of interest" description="Disordered" evidence="12">
    <location>
        <begin position="391"/>
        <end position="413"/>
    </location>
</feature>
<name>A0A8C5QZB7_9ANUR</name>
<keyword evidence="10" id="KW-0539">Nucleus</keyword>
<feature type="compositionally biased region" description="Polar residues" evidence="12">
    <location>
        <begin position="109"/>
        <end position="121"/>
    </location>
</feature>
<feature type="domain" description="C2H2-type" evidence="13">
    <location>
        <begin position="309"/>
        <end position="336"/>
    </location>
</feature>
<evidence type="ECO:0000256" key="11">
    <source>
        <dbReference type="PROSITE-ProRule" id="PRU00042"/>
    </source>
</evidence>
<feature type="domain" description="C2H2-type" evidence="13">
    <location>
        <begin position="337"/>
        <end position="364"/>
    </location>
</feature>
<evidence type="ECO:0000256" key="6">
    <source>
        <dbReference type="ARBA" id="ARBA00022833"/>
    </source>
</evidence>
<dbReference type="Pfam" id="PF13912">
    <property type="entry name" value="zf-C2H2_6"/>
    <property type="match status" value="1"/>
</dbReference>
<evidence type="ECO:0000313" key="15">
    <source>
        <dbReference type="Proteomes" id="UP000694569"/>
    </source>
</evidence>
<dbReference type="SUPFAM" id="SSF57667">
    <property type="entry name" value="beta-beta-alpha zinc fingers"/>
    <property type="match status" value="6"/>
</dbReference>
<dbReference type="GeneTree" id="ENSGT00940000156405"/>
<dbReference type="InterPro" id="IPR013087">
    <property type="entry name" value="Znf_C2H2_type"/>
</dbReference>
<sequence>MSTDSCVHMHVIYFFSSHSAHHWDPHIHLLREFLRLTGHNNEAVTVHGILMSANSNSEPVLCCTSFPGGTTVLVEITADIHICGLCKQQFNNLDAFVSHKQSGCQLSSSATGTTSSVQFVSDSPPPASSANRSITSETQTITGCQFKTAYGMKDMERHLRTHTGDKPHKCDTCDKCFSRKDKLKTHMRSHTGEKPYKCRECDYCAADSSSLCKHQRIHTNERPFKCQICPYASRNSSQLTVHLRSHTGDAPFQCLLCNAKFKINSDLKRHMRVHTGEKPYRCEFCDFFCAMKGNLKSHIKMKHNTDTTYKCAECDFQSGSKADLRQHVRCHLPEQPVKCPKCTYSCANKAALKVHERIHSKDRPFKCHFCRFDTKQRSNLTTHIKKCHGEEAKSRTDLSKRDEDIQRPYKPRKSNKVEARKAFKCDLCEASFVREDSLRSHKKQHNTYIVQKSSEISVVQIPVVSPRLNNNRHLKVPLRSNEVLPFSDRRLNLLVGHHDQIKVEPMAVSKVITNLPKHVANNQLEMLSQVNLMASPQARRCPGATPHTVLPSTPDHNCSTDLHEETISNGTDDGQESPDHVTFISSTGMTCTDFEDIIQEETTEVTVISEDGDSIGDSPPSSPGFPTSSQSDEPKQMYTISRSDSDCVILCPADSIPD</sequence>
<keyword evidence="3" id="KW-0479">Metal-binding</keyword>
<reference evidence="14" key="1">
    <citation type="submission" date="2025-08" db="UniProtKB">
        <authorList>
            <consortium name="Ensembl"/>
        </authorList>
    </citation>
    <scope>IDENTIFICATION</scope>
</reference>
<dbReference type="PROSITE" id="PS00028">
    <property type="entry name" value="ZINC_FINGER_C2H2_1"/>
    <property type="match status" value="5"/>
</dbReference>
<dbReference type="GO" id="GO:0005634">
    <property type="term" value="C:nucleus"/>
    <property type="evidence" value="ECO:0007669"/>
    <property type="project" value="UniProtKB-SubCell"/>
</dbReference>
<comment type="similarity">
    <text evidence="2">Belongs to the krueppel C2H2-type zinc-finger protein family.</text>
</comment>
<feature type="region of interest" description="Disordered" evidence="12">
    <location>
        <begin position="109"/>
        <end position="134"/>
    </location>
</feature>
<keyword evidence="8" id="KW-0238">DNA-binding</keyword>
<evidence type="ECO:0000256" key="9">
    <source>
        <dbReference type="ARBA" id="ARBA00023163"/>
    </source>
</evidence>
<comment type="subcellular location">
    <subcellularLocation>
        <location evidence="1">Nucleus</location>
    </subcellularLocation>
</comment>
<dbReference type="FunFam" id="3.30.160.60:FF:000660">
    <property type="entry name" value="zinc finger protein 64 isoform X1"/>
    <property type="match status" value="1"/>
</dbReference>
<reference evidence="14" key="2">
    <citation type="submission" date="2025-09" db="UniProtKB">
        <authorList>
            <consortium name="Ensembl"/>
        </authorList>
    </citation>
    <scope>IDENTIFICATION</scope>
</reference>
<evidence type="ECO:0000256" key="10">
    <source>
        <dbReference type="ARBA" id="ARBA00023242"/>
    </source>
</evidence>
<feature type="domain" description="C2H2-type" evidence="13">
    <location>
        <begin position="252"/>
        <end position="279"/>
    </location>
</feature>
<dbReference type="GO" id="GO:0008270">
    <property type="term" value="F:zinc ion binding"/>
    <property type="evidence" value="ECO:0007669"/>
    <property type="project" value="UniProtKB-KW"/>
</dbReference>
<dbReference type="PROSITE" id="PS50157">
    <property type="entry name" value="ZINC_FINGER_C2H2_2"/>
    <property type="match status" value="8"/>
</dbReference>
<dbReference type="FunFam" id="3.30.160.60:FF:001010">
    <property type="entry name" value="zinc finger protein 64 isoform X3"/>
    <property type="match status" value="1"/>
</dbReference>
<dbReference type="PANTHER" id="PTHR24403">
    <property type="entry name" value="ZINC FINGER PROTEIN"/>
    <property type="match status" value="1"/>
</dbReference>
<dbReference type="InterPro" id="IPR036236">
    <property type="entry name" value="Znf_C2H2_sf"/>
</dbReference>
<gene>
    <name evidence="14" type="primary">ZFP64</name>
</gene>
<dbReference type="OrthoDB" id="654211at2759"/>
<protein>
    <submittedName>
        <fullName evidence="14">ZFP64 zinc finger protein</fullName>
    </submittedName>
</protein>
<evidence type="ECO:0000256" key="4">
    <source>
        <dbReference type="ARBA" id="ARBA00022737"/>
    </source>
</evidence>
<keyword evidence="6" id="KW-0862">Zinc</keyword>
<evidence type="ECO:0000259" key="13">
    <source>
        <dbReference type="PROSITE" id="PS50157"/>
    </source>
</evidence>